<sequence>MDSLQDAAQRYSWLYMIHTLGETVKDSEDIAFKDLKRCSTRLRDEEADIHDQRIRYQAEKDIELLDALGKEQLKDILKEYLIHEQSSLNIMNEVIDLSAKATPKQGAVDLETEDGLILELFNNYLEKLENLITQSDKLHDTISQLADLCKLTAISSAPCPTRDTDAEGSTRDKLDAVHGVLGSILPVLNARKENLRLAHSLLEESKGNWANCWNKQSKLEKQDDLATRGSTTSYEKVVMVDGFPDGGTKAWLCLFGSFLLSTVCYGVLNSVRLYRPP</sequence>
<accession>A0A0W0FS98</accession>
<dbReference type="AlphaFoldDB" id="A0A0W0FS98"/>
<dbReference type="Proteomes" id="UP000054988">
    <property type="component" value="Unassembled WGS sequence"/>
</dbReference>
<dbReference type="EMBL" id="LATX01001702">
    <property type="protein sequence ID" value="KTB39157.1"/>
    <property type="molecule type" value="Genomic_DNA"/>
</dbReference>
<name>A0A0W0FS98_MONRR</name>
<evidence type="ECO:0000313" key="2">
    <source>
        <dbReference type="Proteomes" id="UP000054988"/>
    </source>
</evidence>
<protein>
    <submittedName>
        <fullName evidence="1">Uncharacterized protein</fullName>
    </submittedName>
</protein>
<comment type="caution">
    <text evidence="1">The sequence shown here is derived from an EMBL/GenBank/DDBJ whole genome shotgun (WGS) entry which is preliminary data.</text>
</comment>
<gene>
    <name evidence="1" type="ORF">WG66_8247</name>
</gene>
<proteinExistence type="predicted"/>
<reference evidence="1 2" key="1">
    <citation type="submission" date="2015-12" db="EMBL/GenBank/DDBJ databases">
        <title>Draft genome sequence of Moniliophthora roreri, the causal agent of frosty pod rot of cacao.</title>
        <authorList>
            <person name="Aime M.C."/>
            <person name="Diaz-Valderrama J.R."/>
            <person name="Kijpornyongpan T."/>
            <person name="Phillips-Mora W."/>
        </authorList>
    </citation>
    <scope>NUCLEOTIDE SEQUENCE [LARGE SCALE GENOMIC DNA]</scope>
    <source>
        <strain evidence="1 2">MCA 2952</strain>
    </source>
</reference>
<evidence type="ECO:0000313" key="1">
    <source>
        <dbReference type="EMBL" id="KTB39157.1"/>
    </source>
</evidence>
<organism evidence="1 2">
    <name type="scientific">Moniliophthora roreri</name>
    <name type="common">Frosty pod rot fungus</name>
    <name type="synonym">Monilia roreri</name>
    <dbReference type="NCBI Taxonomy" id="221103"/>
    <lineage>
        <taxon>Eukaryota</taxon>
        <taxon>Fungi</taxon>
        <taxon>Dikarya</taxon>
        <taxon>Basidiomycota</taxon>
        <taxon>Agaricomycotina</taxon>
        <taxon>Agaricomycetes</taxon>
        <taxon>Agaricomycetidae</taxon>
        <taxon>Agaricales</taxon>
        <taxon>Marasmiineae</taxon>
        <taxon>Marasmiaceae</taxon>
        <taxon>Moniliophthora</taxon>
    </lineage>
</organism>